<protein>
    <submittedName>
        <fullName evidence="1">Uncharacterized protein</fullName>
    </submittedName>
</protein>
<gene>
    <name evidence="1" type="ORF">G9444_0769</name>
</gene>
<sequence>MGKGGDRMTTTLHDLTASYLSSTGWLPPEQVGDRGGLWLDPSSQFLLPVPNDLSRESVDWNMVVERIAQVRVVPVEEVVREIERQSTDVVELRAANDIAIRGSISYLAGSVLVQSGWTMLRSTATTSLGQRARIRNYSKVGDELVASARMGHTREGSYIIPILLPIAAPVTEQTAEEAFQGMEISEPPEPAQRRVMRTFAEALVTIDAVVIQPEREPRGSIDAELVRSGVSSQFASALHRILVQESVAEFSAEFDWAPGGGPAPKVANSISIPAAASERVGKVAQRLKAHAVPRVEQQFVGPILGVQRDHDADTGSVTVEVIRNHKPATVTVNVSAGTLDDAWGWARDRRTVVVNSKVRLTHSGLQAVTNDAVTPLMVDVDRS</sequence>
<reference evidence="1 2" key="1">
    <citation type="submission" date="2020-03" db="EMBL/GenBank/DDBJ databases">
        <title>Screen low temperature-resistant strains for efficient degradation of petroleum hydrocarbons under the low temperature.</title>
        <authorList>
            <person name="Wang Y."/>
            <person name="Chen J."/>
        </authorList>
    </citation>
    <scope>NUCLEOTIDE SEQUENCE [LARGE SCALE GENOMIC DNA]</scope>
    <source>
        <strain evidence="1 2">KB1</strain>
    </source>
</reference>
<dbReference type="Proteomes" id="UP000502345">
    <property type="component" value="Chromosome"/>
</dbReference>
<dbReference type="EMBL" id="CP050124">
    <property type="protein sequence ID" value="QIP38013.1"/>
    <property type="molecule type" value="Genomic_DNA"/>
</dbReference>
<proteinExistence type="predicted"/>
<accession>A0A6G9CLU7</accession>
<name>A0A6G9CLU7_RHOER</name>
<evidence type="ECO:0000313" key="1">
    <source>
        <dbReference type="EMBL" id="QIP38013.1"/>
    </source>
</evidence>
<evidence type="ECO:0000313" key="2">
    <source>
        <dbReference type="Proteomes" id="UP000502345"/>
    </source>
</evidence>
<organism evidence="1 2">
    <name type="scientific">Rhodococcus erythropolis</name>
    <name type="common">Arthrobacter picolinophilus</name>
    <dbReference type="NCBI Taxonomy" id="1833"/>
    <lineage>
        <taxon>Bacteria</taxon>
        <taxon>Bacillati</taxon>
        <taxon>Actinomycetota</taxon>
        <taxon>Actinomycetes</taxon>
        <taxon>Mycobacteriales</taxon>
        <taxon>Nocardiaceae</taxon>
        <taxon>Rhodococcus</taxon>
        <taxon>Rhodococcus erythropolis group</taxon>
    </lineage>
</organism>
<dbReference type="AlphaFoldDB" id="A0A6G9CLU7"/>